<dbReference type="InterPro" id="IPR000182">
    <property type="entry name" value="GNAT_dom"/>
</dbReference>
<comment type="caution">
    <text evidence="4">The sequence shown here is derived from an EMBL/GenBank/DDBJ whole genome shotgun (WGS) entry which is preliminary data.</text>
</comment>
<proteinExistence type="predicted"/>
<dbReference type="Pfam" id="PF00583">
    <property type="entry name" value="Acetyltransf_1"/>
    <property type="match status" value="1"/>
</dbReference>
<dbReference type="InterPro" id="IPR017255">
    <property type="entry name" value="AcTrfase_GNAT_prd"/>
</dbReference>
<name>A0ABS5JWD7_9BACT</name>
<sequence length="146" mass="17022">MEYKIRTIKISDYSNLIEMFKEFAAFQKMPDAMLNSTELMERESELINGFVIENKSGELLGYATCFYAYYTWIGKSMYMDDLYVKPKFRGKGLGQKLIQAVIQKAKEENCKKVHWQVSGWNTNAIEFYKKLGAKVDDVESNCDYLL</sequence>
<dbReference type="PANTHER" id="PTHR10545">
    <property type="entry name" value="DIAMINE N-ACETYLTRANSFERASE"/>
    <property type="match status" value="1"/>
</dbReference>
<dbReference type="PIRSF" id="PIRSF037663">
    <property type="entry name" value="Acetyltransf_GNAT_prd"/>
    <property type="match status" value="1"/>
</dbReference>
<dbReference type="PANTHER" id="PTHR10545:SF29">
    <property type="entry name" value="GH14572P-RELATED"/>
    <property type="match status" value="1"/>
</dbReference>
<dbReference type="PROSITE" id="PS51186">
    <property type="entry name" value="GNAT"/>
    <property type="match status" value="1"/>
</dbReference>
<feature type="domain" description="N-acetyltransferase" evidence="3">
    <location>
        <begin position="3"/>
        <end position="146"/>
    </location>
</feature>
<dbReference type="CDD" id="cd04301">
    <property type="entry name" value="NAT_SF"/>
    <property type="match status" value="1"/>
</dbReference>
<dbReference type="RefSeq" id="WP_212216472.1">
    <property type="nucleotide sequence ID" value="NZ_JAGUCO010000009.1"/>
</dbReference>
<dbReference type="SUPFAM" id="SSF55729">
    <property type="entry name" value="Acyl-CoA N-acyltransferases (Nat)"/>
    <property type="match status" value="1"/>
</dbReference>
<evidence type="ECO:0000313" key="4">
    <source>
        <dbReference type="EMBL" id="MBS2099227.1"/>
    </source>
</evidence>
<gene>
    <name evidence="4" type="ORF">KEM10_13120</name>
</gene>
<dbReference type="Proteomes" id="UP000708576">
    <property type="component" value="Unassembled WGS sequence"/>
</dbReference>
<evidence type="ECO:0000256" key="2">
    <source>
        <dbReference type="ARBA" id="ARBA00023315"/>
    </source>
</evidence>
<dbReference type="Gene3D" id="3.40.630.30">
    <property type="match status" value="1"/>
</dbReference>
<keyword evidence="1" id="KW-0808">Transferase</keyword>
<evidence type="ECO:0000313" key="5">
    <source>
        <dbReference type="Proteomes" id="UP000708576"/>
    </source>
</evidence>
<dbReference type="InterPro" id="IPR016181">
    <property type="entry name" value="Acyl_CoA_acyltransferase"/>
</dbReference>
<evidence type="ECO:0000259" key="3">
    <source>
        <dbReference type="PROSITE" id="PS51186"/>
    </source>
</evidence>
<dbReference type="EMBL" id="JAGUCO010000009">
    <property type="protein sequence ID" value="MBS2099227.1"/>
    <property type="molecule type" value="Genomic_DNA"/>
</dbReference>
<organism evidence="4 5">
    <name type="scientific">Carboxylicivirga linearis</name>
    <dbReference type="NCBI Taxonomy" id="1628157"/>
    <lineage>
        <taxon>Bacteria</taxon>
        <taxon>Pseudomonadati</taxon>
        <taxon>Bacteroidota</taxon>
        <taxon>Bacteroidia</taxon>
        <taxon>Marinilabiliales</taxon>
        <taxon>Marinilabiliaceae</taxon>
        <taxon>Carboxylicivirga</taxon>
    </lineage>
</organism>
<keyword evidence="5" id="KW-1185">Reference proteome</keyword>
<reference evidence="4 5" key="1">
    <citation type="journal article" date="2015" name="Int. J. Syst. Evol. Microbiol.">
        <title>Carboxylicivirga linearis sp. nov., isolated from a sea cucumber culture pond.</title>
        <authorList>
            <person name="Wang F.Q."/>
            <person name="Zhou Y.X."/>
            <person name="Lin X.Z."/>
            <person name="Chen G.J."/>
            <person name="Du Z.J."/>
        </authorList>
    </citation>
    <scope>NUCLEOTIDE SEQUENCE [LARGE SCALE GENOMIC DNA]</scope>
    <source>
        <strain evidence="4 5">FB218</strain>
    </source>
</reference>
<dbReference type="InterPro" id="IPR051016">
    <property type="entry name" value="Diverse_Substrate_AcTransf"/>
</dbReference>
<protein>
    <submittedName>
        <fullName evidence="4">GNAT family N-acetyltransferase</fullName>
    </submittedName>
</protein>
<accession>A0ABS5JWD7</accession>
<evidence type="ECO:0000256" key="1">
    <source>
        <dbReference type="ARBA" id="ARBA00022679"/>
    </source>
</evidence>
<keyword evidence="2" id="KW-0012">Acyltransferase</keyword>